<evidence type="ECO:0008006" key="12">
    <source>
        <dbReference type="Google" id="ProtNLM"/>
    </source>
</evidence>
<feature type="signal peptide" evidence="6">
    <location>
        <begin position="1"/>
        <end position="19"/>
    </location>
</feature>
<name>J7S6C5_HUIN7</name>
<dbReference type="Pfam" id="PF18404">
    <property type="entry name" value="Glyco_transf_24"/>
    <property type="match status" value="1"/>
</dbReference>
<reference evidence="10 11" key="1">
    <citation type="journal article" date="2011" name="Proc. Natl. Acad. Sci. U.S.A.">
        <title>Evolutionary erosion of yeast sex chromosomes by mating-type switching accidents.</title>
        <authorList>
            <person name="Gordon J.L."/>
            <person name="Armisen D."/>
            <person name="Proux-Wera E."/>
            <person name="Oheigeartaigh S.S."/>
            <person name="Byrne K.P."/>
            <person name="Wolfe K.H."/>
        </authorList>
    </citation>
    <scope>NUCLEOTIDE SEQUENCE [LARGE SCALE GENOMIC DNA]</scope>
    <source>
        <strain evidence="11">ATCC MYA-139 / BCRC 22969 / CBS 8797 / CCRC 22969 / KCTC 17520 / NBRC 10181 / NCYC 3082</strain>
    </source>
</reference>
<feature type="region of interest" description="Disordered" evidence="5">
    <location>
        <begin position="1328"/>
        <end position="1358"/>
    </location>
</feature>
<dbReference type="GO" id="GO:0070880">
    <property type="term" value="P:fungal-type cell wall beta-glucan biosynthetic process"/>
    <property type="evidence" value="ECO:0007669"/>
    <property type="project" value="EnsemblFungi"/>
</dbReference>
<sequence length="1365" mass="155545">MGCCRFILNVLHLAACLWAVQVEYGEGLTLGAQEAVRIYSILVHIGVDKVILAGLYPTITGLDSAEDRDDADDAGGAGIFESVLESLSTTAGDGANWAPLFDKYYHLYPMGFPLDQATGLTDENYFVLNGDVYSKPDDVFYMKSKDLKRQTAVPDTDILNSRFDVVIGWNAAAPLITFFGCPSSQAFREFNRNLFAEAIGSGKIRFVWRPTCSYREATPLEVDFPLELTFKKDGEHWDSIVPYVKLPYGLSLPQSLDYEPTEEELEDLDIKIASLIAKHYSGTKDFDATIEYFQRIVNNFPLLFEELTKMEISDAEINEIEKSNHVLEQYGIDYFLLGLFVNGQNIKLTSLDPYSLVNLVQVEYDRLKLLTKALHKAIPGFAYHDARNLVNLFSEISMPTMQELQPIKVDAHRIPAFSHNVIYFNDIEKDDVYNELRNDASQFFEKTKFGEIPEFRQNWNELVFVIDFSNLEEGTVNSDALTALVRVLDVVSQGYPQRLGLLPITNKESEKVLSTIYKLKEQSLSQLKEFFVDLIAEKDLPLDSKFPHPDNSELLSYLDIDDTAIIIDGEIFPFQKNAWHYLLAKVIKRDVEQIKFKLERRRKEEDFTTGNIDVRGLLHLKSATLKHHKYTPDYFSDALYTVMDNDALTNCGIELSSTTKNKNFKILHTISLVDDFGTLSALQRLYNMITVKFSGVRVRVIHTGEAKDGNWLSVKTALAKSGSDMKKSLRKTITSFKQQKRRSLGVNLNWIKQWLPDIALEFLEAGRFMVLNGRFIHFNKDEIPSKEHFEAIVKREAQRTLDMVRALEGLVPEDHEEISDPNTYEVVSSILAKTYYHSLQINRKGFEFTTETTLSRLDLQGHVMINNFTTFESKDKSKPVLVTLVVDPVEERTQKILALIPMLQNLSFVDIEIVLLPTLELKVVPNQRVYLPDRDVQLSTDVLSSYDVEVDVPKTFVMSNITTLESIVIEVYCFDKDRKLSQGSVNSIGGVSLELLDSAGISVGNATTMETFGYAQFHVKTLAQNYTIRSTDPRFEVKGMSTQFNSEFVLSDRFSVDTFDPVRVLVTLEEHEDVDVREDVVAIDDATNVFTVLSSLEEEEIYKDMILKIATSRSERIVFWLLSESFYSKSLYRFVDAVNNNAELNVEVRFISYSWPVWIRPQRFIERRTNVARVLLLDVLFPRSVHHLVYMAPTSTPVDPVLMLRSTMKSKRPVNMFRMKGKGYWDEGYWKKLKEETGFAFYSAEPAFVVHMDRVRALSGGEVFRIHYQRLSADQNSLVNIGQDLLNDVQGQMPIGALKKSTREPLAFDQSKVDATLQSIKAAAEAEADAFNRTGSQREKTQQAGKQPQEVQEDVDEFDLLHDEL</sequence>
<keyword evidence="2 6" id="KW-0732">Signal</keyword>
<dbReference type="RefSeq" id="XP_022464560.1">
    <property type="nucleotide sequence ID" value="XM_022608023.1"/>
</dbReference>
<dbReference type="KEGG" id="kng:KNAG_0E00460"/>
<dbReference type="OrthoDB" id="27683at2759"/>
<dbReference type="GeneID" id="34526014"/>
<accession>J7S6C5</accession>
<feature type="domain" description="UGGT thioredoxin-like" evidence="8">
    <location>
        <begin position="420"/>
        <end position="539"/>
    </location>
</feature>
<keyword evidence="11" id="KW-1185">Reference proteome</keyword>
<dbReference type="EMBL" id="HE978318">
    <property type="protein sequence ID" value="CCK70314.1"/>
    <property type="molecule type" value="Genomic_DNA"/>
</dbReference>
<evidence type="ECO:0000259" key="9">
    <source>
        <dbReference type="Pfam" id="PF18404"/>
    </source>
</evidence>
<evidence type="ECO:0000256" key="5">
    <source>
        <dbReference type="SAM" id="MobiDB-lite"/>
    </source>
</evidence>
<proteinExistence type="predicted"/>
<dbReference type="STRING" id="1071383.J7S6C5"/>
<dbReference type="eggNOG" id="KOG1879">
    <property type="taxonomic scope" value="Eukaryota"/>
</dbReference>
<dbReference type="InterPro" id="IPR040497">
    <property type="entry name" value="Glyco_transf_24"/>
</dbReference>
<protein>
    <recommendedName>
        <fullName evidence="12">Killer toxin-resistance protein 5</fullName>
    </recommendedName>
</protein>
<evidence type="ECO:0000313" key="10">
    <source>
        <dbReference type="EMBL" id="CCK70314.1"/>
    </source>
</evidence>
<dbReference type="InterPro" id="IPR040692">
    <property type="entry name" value="UGGT_TRXL_3"/>
</dbReference>
<dbReference type="PANTHER" id="PTHR11226:SF0">
    <property type="entry name" value="UDP-GLUCOSE:GLYCOPROTEIN GLUCOSYLTRANSFERASE"/>
    <property type="match status" value="1"/>
</dbReference>
<dbReference type="UniPathway" id="UPA00378"/>
<dbReference type="GO" id="GO:0003980">
    <property type="term" value="F:UDP-glucose:glycoprotein glucosyltransferase activity"/>
    <property type="evidence" value="ECO:0007669"/>
    <property type="project" value="EnsemblFungi"/>
</dbReference>
<gene>
    <name evidence="10" type="primary">KNAG0E00460</name>
    <name evidence="10" type="ordered locus">KNAG_0E00460</name>
</gene>
<feature type="domain" description="UGGT thioredoxin-like" evidence="7">
    <location>
        <begin position="261"/>
        <end position="371"/>
    </location>
</feature>
<dbReference type="Proteomes" id="UP000006310">
    <property type="component" value="Chromosome 5"/>
</dbReference>
<evidence type="ECO:0000256" key="6">
    <source>
        <dbReference type="SAM" id="SignalP"/>
    </source>
</evidence>
<evidence type="ECO:0000256" key="3">
    <source>
        <dbReference type="ARBA" id="ARBA00022824"/>
    </source>
</evidence>
<comment type="subcellular location">
    <subcellularLocation>
        <location evidence="1">Endoplasmic reticulum lumen</location>
    </subcellularLocation>
</comment>
<feature type="domain" description="Glucosyltransferase 24 catalytic" evidence="9">
    <location>
        <begin position="1088"/>
        <end position="1301"/>
    </location>
</feature>
<dbReference type="GO" id="GO:0051082">
    <property type="term" value="F:unfolded protein binding"/>
    <property type="evidence" value="ECO:0007669"/>
    <property type="project" value="TreeGrafter"/>
</dbReference>
<evidence type="ECO:0000259" key="7">
    <source>
        <dbReference type="Pfam" id="PF18401"/>
    </source>
</evidence>
<evidence type="ECO:0000259" key="8">
    <source>
        <dbReference type="Pfam" id="PF18402"/>
    </source>
</evidence>
<dbReference type="Pfam" id="PF18402">
    <property type="entry name" value="Thioredoxin_14"/>
    <property type="match status" value="1"/>
</dbReference>
<dbReference type="GO" id="GO:0036503">
    <property type="term" value="P:ERAD pathway"/>
    <property type="evidence" value="ECO:0007669"/>
    <property type="project" value="TreeGrafter"/>
</dbReference>
<dbReference type="InterPro" id="IPR040694">
    <property type="entry name" value="UGGT_TRXL_2"/>
</dbReference>
<dbReference type="OMA" id="FIWRSTC"/>
<evidence type="ECO:0000256" key="4">
    <source>
        <dbReference type="ARBA" id="ARBA00023180"/>
    </source>
</evidence>
<evidence type="ECO:0000256" key="1">
    <source>
        <dbReference type="ARBA" id="ARBA00004319"/>
    </source>
</evidence>
<feature type="chain" id="PRO_5003797465" description="Killer toxin-resistance protein 5" evidence="6">
    <location>
        <begin position="20"/>
        <end position="1365"/>
    </location>
</feature>
<dbReference type="GO" id="GO:0018279">
    <property type="term" value="P:protein N-linked glycosylation via asparagine"/>
    <property type="evidence" value="ECO:0007669"/>
    <property type="project" value="TreeGrafter"/>
</dbReference>
<reference evidence="11" key="2">
    <citation type="submission" date="2012-08" db="EMBL/GenBank/DDBJ databases">
        <title>Genome sequence of Kazachstania naganishii.</title>
        <authorList>
            <person name="Gordon J.L."/>
            <person name="Armisen D."/>
            <person name="Proux-Wera E."/>
            <person name="OhEigeartaigh S.S."/>
            <person name="Byrne K.P."/>
            <person name="Wolfe K.H."/>
        </authorList>
    </citation>
    <scope>NUCLEOTIDE SEQUENCE [LARGE SCALE GENOMIC DNA]</scope>
    <source>
        <strain evidence="11">ATCC MYA-139 / BCRC 22969 / CBS 8797 / CCRC 22969 / KCTC 17520 / NBRC 10181 / NCYC 3082</strain>
    </source>
</reference>
<organism evidence="10 11">
    <name type="scientific">Huiozyma naganishii (strain ATCC MYA-139 / BCRC 22969 / CBS 8797 / KCTC 17520 / NBRC 10181 / NCYC 3082 / Yp74L-3)</name>
    <name type="common">Yeast</name>
    <name type="synonym">Kazachstania naganishii</name>
    <dbReference type="NCBI Taxonomy" id="1071383"/>
    <lineage>
        <taxon>Eukaryota</taxon>
        <taxon>Fungi</taxon>
        <taxon>Dikarya</taxon>
        <taxon>Ascomycota</taxon>
        <taxon>Saccharomycotina</taxon>
        <taxon>Saccharomycetes</taxon>
        <taxon>Saccharomycetales</taxon>
        <taxon>Saccharomycetaceae</taxon>
        <taxon>Huiozyma</taxon>
    </lineage>
</organism>
<evidence type="ECO:0000313" key="11">
    <source>
        <dbReference type="Proteomes" id="UP000006310"/>
    </source>
</evidence>
<dbReference type="PANTHER" id="PTHR11226">
    <property type="entry name" value="UDP-GLUCOSE GLYCOPROTEIN:GLUCOSYLTRANSFERASE"/>
    <property type="match status" value="1"/>
</dbReference>
<keyword evidence="4" id="KW-0325">Glycoprotein</keyword>
<keyword evidence="3" id="KW-0256">Endoplasmic reticulum</keyword>
<dbReference type="InterPro" id="IPR009448">
    <property type="entry name" value="UDP-g_GGtrans"/>
</dbReference>
<dbReference type="HOGENOM" id="CLU_002668_1_0_1"/>
<evidence type="ECO:0000256" key="2">
    <source>
        <dbReference type="ARBA" id="ARBA00022729"/>
    </source>
</evidence>
<dbReference type="GO" id="GO:0005788">
    <property type="term" value="C:endoplasmic reticulum lumen"/>
    <property type="evidence" value="ECO:0007669"/>
    <property type="project" value="UniProtKB-SubCell"/>
</dbReference>
<dbReference type="Pfam" id="PF18401">
    <property type="entry name" value="Thioredoxin_13"/>
    <property type="match status" value="1"/>
</dbReference>